<keyword evidence="8 9" id="KW-0012">Acyltransferase</keyword>
<keyword evidence="12" id="KW-1185">Reference proteome</keyword>
<evidence type="ECO:0000256" key="4">
    <source>
        <dbReference type="ARBA" id="ARBA00022679"/>
    </source>
</evidence>
<comment type="catalytic activity">
    <reaction evidence="9">
        <text>N-terminal S-1,2-diacyl-sn-glyceryl-L-cysteinyl-[lipoprotein] + a glycerophospholipid = N-acyl-S-1,2-diacyl-sn-glyceryl-L-cysteinyl-[lipoprotein] + a 2-acyl-sn-glycero-3-phospholipid + H(+)</text>
        <dbReference type="Rhea" id="RHEA:48228"/>
        <dbReference type="Rhea" id="RHEA-COMP:14681"/>
        <dbReference type="Rhea" id="RHEA-COMP:14684"/>
        <dbReference type="ChEBI" id="CHEBI:15378"/>
        <dbReference type="ChEBI" id="CHEBI:136912"/>
        <dbReference type="ChEBI" id="CHEBI:140656"/>
        <dbReference type="ChEBI" id="CHEBI:140657"/>
        <dbReference type="ChEBI" id="CHEBI:140660"/>
        <dbReference type="EC" id="2.3.1.269"/>
    </reaction>
</comment>
<dbReference type="Pfam" id="PF00795">
    <property type="entry name" value="CN_hydrolase"/>
    <property type="match status" value="1"/>
</dbReference>
<keyword evidence="6 9" id="KW-1133">Transmembrane helix</keyword>
<dbReference type="GO" id="GO:0005886">
    <property type="term" value="C:plasma membrane"/>
    <property type="evidence" value="ECO:0007669"/>
    <property type="project" value="UniProtKB-SubCell"/>
</dbReference>
<dbReference type="PANTHER" id="PTHR38686">
    <property type="entry name" value="APOLIPOPROTEIN N-ACYLTRANSFERASE"/>
    <property type="match status" value="1"/>
</dbReference>
<dbReference type="Gene3D" id="3.60.110.10">
    <property type="entry name" value="Carbon-nitrogen hydrolase"/>
    <property type="match status" value="1"/>
</dbReference>
<dbReference type="Pfam" id="PF20154">
    <property type="entry name" value="LNT_N"/>
    <property type="match status" value="1"/>
</dbReference>
<feature type="transmembrane region" description="Helical" evidence="9">
    <location>
        <begin position="116"/>
        <end position="139"/>
    </location>
</feature>
<evidence type="ECO:0000313" key="12">
    <source>
        <dbReference type="Proteomes" id="UP000470384"/>
    </source>
</evidence>
<evidence type="ECO:0000313" key="11">
    <source>
        <dbReference type="EMBL" id="NBG95070.1"/>
    </source>
</evidence>
<evidence type="ECO:0000256" key="8">
    <source>
        <dbReference type="ARBA" id="ARBA00023315"/>
    </source>
</evidence>
<evidence type="ECO:0000256" key="3">
    <source>
        <dbReference type="ARBA" id="ARBA00022475"/>
    </source>
</evidence>
<dbReference type="GO" id="GO:0016410">
    <property type="term" value="F:N-acyltransferase activity"/>
    <property type="evidence" value="ECO:0007669"/>
    <property type="project" value="UniProtKB-UniRule"/>
</dbReference>
<keyword evidence="3 9" id="KW-1003">Cell membrane</keyword>
<evidence type="ECO:0000256" key="1">
    <source>
        <dbReference type="ARBA" id="ARBA00004651"/>
    </source>
</evidence>
<comment type="similarity">
    <text evidence="2 9">Belongs to the CN hydrolase family. Apolipoprotein N-acyltransferase subfamily.</text>
</comment>
<dbReference type="UniPathway" id="UPA00666"/>
<feature type="transmembrane region" description="Helical" evidence="9">
    <location>
        <begin position="526"/>
        <end position="544"/>
    </location>
</feature>
<evidence type="ECO:0000256" key="2">
    <source>
        <dbReference type="ARBA" id="ARBA00010065"/>
    </source>
</evidence>
<evidence type="ECO:0000256" key="6">
    <source>
        <dbReference type="ARBA" id="ARBA00022989"/>
    </source>
</evidence>
<dbReference type="InterPro" id="IPR036526">
    <property type="entry name" value="C-N_Hydrolase_sf"/>
</dbReference>
<dbReference type="GO" id="GO:0042158">
    <property type="term" value="P:lipoprotein biosynthetic process"/>
    <property type="evidence" value="ECO:0007669"/>
    <property type="project" value="UniProtKB-UniRule"/>
</dbReference>
<gene>
    <name evidence="9 11" type="primary">lnt</name>
    <name evidence="11" type="ORF">GTQ45_04935</name>
</gene>
<comment type="pathway">
    <text evidence="9">Protein modification; lipoprotein biosynthesis (N-acyl transfer).</text>
</comment>
<comment type="caution">
    <text evidence="11">The sequence shown here is derived from an EMBL/GenBank/DDBJ whole genome shotgun (WGS) entry which is preliminary data.</text>
</comment>
<evidence type="ECO:0000256" key="7">
    <source>
        <dbReference type="ARBA" id="ARBA00023136"/>
    </source>
</evidence>
<feature type="transmembrane region" description="Helical" evidence="9">
    <location>
        <begin position="225"/>
        <end position="245"/>
    </location>
</feature>
<feature type="transmembrane region" description="Helical" evidence="9">
    <location>
        <begin position="194"/>
        <end position="213"/>
    </location>
</feature>
<dbReference type="InterPro" id="IPR004563">
    <property type="entry name" value="Apolipo_AcylTrfase"/>
</dbReference>
<protein>
    <recommendedName>
        <fullName evidence="9">Apolipoprotein N-acyltransferase</fullName>
        <shortName evidence="9">ALP N-acyltransferase</shortName>
        <ecNumber evidence="9">2.3.1.269</ecNumber>
    </recommendedName>
</protein>
<dbReference type="OrthoDB" id="9804277at2"/>
<dbReference type="Proteomes" id="UP000470384">
    <property type="component" value="Unassembled WGS sequence"/>
</dbReference>
<dbReference type="CDD" id="cd07571">
    <property type="entry name" value="ALP_N-acyl_transferase"/>
    <property type="match status" value="1"/>
</dbReference>
<feature type="transmembrane region" description="Helical" evidence="9">
    <location>
        <begin position="83"/>
        <end position="104"/>
    </location>
</feature>
<evidence type="ECO:0000256" key="9">
    <source>
        <dbReference type="HAMAP-Rule" id="MF_01148"/>
    </source>
</evidence>
<dbReference type="InterPro" id="IPR045378">
    <property type="entry name" value="LNT_N"/>
</dbReference>
<feature type="transmembrane region" description="Helical" evidence="9">
    <location>
        <begin position="151"/>
        <end position="174"/>
    </location>
</feature>
<proteinExistence type="inferred from homology"/>
<keyword evidence="7 9" id="KW-0472">Membrane</keyword>
<keyword evidence="5 9" id="KW-0812">Transmembrane</keyword>
<dbReference type="NCBIfam" id="TIGR00546">
    <property type="entry name" value="lnt"/>
    <property type="match status" value="1"/>
</dbReference>
<name>A0A845QA65_9HYPH</name>
<dbReference type="AlphaFoldDB" id="A0A845QA65"/>
<comment type="subcellular location">
    <subcellularLocation>
        <location evidence="1 9">Cell membrane</location>
        <topology evidence="1 9">Multi-pass membrane protein</topology>
    </subcellularLocation>
</comment>
<evidence type="ECO:0000256" key="5">
    <source>
        <dbReference type="ARBA" id="ARBA00022692"/>
    </source>
</evidence>
<comment type="function">
    <text evidence="9">Catalyzes the phospholipid dependent N-acylation of the N-terminal cysteine of apolipoprotein, the last step in lipoprotein maturation.</text>
</comment>
<dbReference type="PANTHER" id="PTHR38686:SF1">
    <property type="entry name" value="APOLIPOPROTEIN N-ACYLTRANSFERASE"/>
    <property type="match status" value="1"/>
</dbReference>
<reference evidence="11 12" key="1">
    <citation type="journal article" date="2016" name="Int. J. Syst. Evol. Microbiol.">
        <title>Pyruvatibacter mobilis gen. nov., sp. nov., a marine bacterium from the culture broth of Picochlorum sp. 122.</title>
        <authorList>
            <person name="Wang G."/>
            <person name="Tang M."/>
            <person name="Wu H."/>
            <person name="Dai S."/>
            <person name="Li T."/>
            <person name="Chen C."/>
            <person name="He H."/>
            <person name="Fan J."/>
            <person name="Xiang W."/>
            <person name="Li X."/>
        </authorList>
    </citation>
    <scope>NUCLEOTIDE SEQUENCE [LARGE SCALE GENOMIC DNA]</scope>
    <source>
        <strain evidence="11 12">GYP-11</strain>
    </source>
</reference>
<sequence length="549" mass="58613">MQGFLGGVAGLAAWLGARPAAQRMGLAAVLGGATVLAMPPFGLWPLLFITYPGLVWLLDGIAPDASPAPQAPDVSSRFAGWPATAATAWAFGFGFFISGLYWIGSAFLVEADAFAWMIPFVAMILPGGLALFFALAAVAARAVARRGPARVIAYVLAFALAEWLRGHVLTGFPWNAAGYALSVSDWLVQATALWGLYGHTVITLLIALAPALLAGPGIAPGRRHVAAVLCLALGMPVLLYGFGAWRLSGPEPVDVADVRLRIVQPNIAQKDKWRPELRAANFSRLLRLSRAEDDAAGITHVIWPESAPPFLLADNADARALIAHMLPPGAHLITGAVRAEPLPRARPDGRWARFFNSVMVLDSDARILDVYDKAHLVPFGEYLPAQGLLEAIGLQQLTRQRGGYASGPGPRPMSVPGAPSVGPLVCYEVIFPGSVVSDQRPQWLLNTTNDAWFGNSIGPRQHFYQARMRAVEEGLPVIRAANTGISAVIGPKGQVRAILELGQAGVLDQPLPAQIDKTVYSRNGDTIFLIMIAVCVLTILYFKASKSKV</sequence>
<dbReference type="GeneID" id="300655985"/>
<dbReference type="InterPro" id="IPR003010">
    <property type="entry name" value="C-N_Hydrolase"/>
</dbReference>
<dbReference type="PROSITE" id="PS50263">
    <property type="entry name" value="CN_HYDROLASE"/>
    <property type="match status" value="1"/>
</dbReference>
<accession>A0A845QA65</accession>
<keyword evidence="11" id="KW-0449">Lipoprotein</keyword>
<dbReference type="EC" id="2.3.1.269" evidence="9"/>
<dbReference type="EMBL" id="WXYQ01000004">
    <property type="protein sequence ID" value="NBG95070.1"/>
    <property type="molecule type" value="Genomic_DNA"/>
</dbReference>
<dbReference type="HAMAP" id="MF_01148">
    <property type="entry name" value="Lnt"/>
    <property type="match status" value="1"/>
</dbReference>
<evidence type="ECO:0000259" key="10">
    <source>
        <dbReference type="PROSITE" id="PS50263"/>
    </source>
</evidence>
<feature type="domain" description="CN hydrolase" evidence="10">
    <location>
        <begin position="263"/>
        <end position="517"/>
    </location>
</feature>
<keyword evidence="4 9" id="KW-0808">Transferase</keyword>
<organism evidence="11 12">
    <name type="scientific">Pyruvatibacter mobilis</name>
    <dbReference type="NCBI Taxonomy" id="1712261"/>
    <lineage>
        <taxon>Bacteria</taxon>
        <taxon>Pseudomonadati</taxon>
        <taxon>Pseudomonadota</taxon>
        <taxon>Alphaproteobacteria</taxon>
        <taxon>Hyphomicrobiales</taxon>
        <taxon>Parvibaculaceae</taxon>
        <taxon>Pyruvatibacter</taxon>
    </lineage>
</organism>
<dbReference type="RefSeq" id="WP_160587083.1">
    <property type="nucleotide sequence ID" value="NZ_BMHN01000001.1"/>
</dbReference>
<dbReference type="SUPFAM" id="SSF56317">
    <property type="entry name" value="Carbon-nitrogen hydrolase"/>
    <property type="match status" value="1"/>
</dbReference>